<keyword evidence="3" id="KW-1185">Reference proteome</keyword>
<proteinExistence type="predicted"/>
<feature type="region of interest" description="Disordered" evidence="1">
    <location>
        <begin position="18"/>
        <end position="70"/>
    </location>
</feature>
<accession>A0A165DQN9</accession>
<feature type="compositionally biased region" description="Basic and acidic residues" evidence="1">
    <location>
        <begin position="46"/>
        <end position="70"/>
    </location>
</feature>
<dbReference type="Proteomes" id="UP000077266">
    <property type="component" value="Unassembled WGS sequence"/>
</dbReference>
<sequence>MRQSRKWGKAKTMRRPWFWTTARMSSPPASRARTERIREPAQACDRPNEERPRYGKDLRRRMREREPRTR</sequence>
<organism evidence="2 3">
    <name type="scientific">Exidia glandulosa HHB12029</name>
    <dbReference type="NCBI Taxonomy" id="1314781"/>
    <lineage>
        <taxon>Eukaryota</taxon>
        <taxon>Fungi</taxon>
        <taxon>Dikarya</taxon>
        <taxon>Basidiomycota</taxon>
        <taxon>Agaricomycotina</taxon>
        <taxon>Agaricomycetes</taxon>
        <taxon>Auriculariales</taxon>
        <taxon>Exidiaceae</taxon>
        <taxon>Exidia</taxon>
    </lineage>
</organism>
<dbReference type="EMBL" id="KV426198">
    <property type="protein sequence ID" value="KZV85134.1"/>
    <property type="molecule type" value="Genomic_DNA"/>
</dbReference>
<evidence type="ECO:0000313" key="2">
    <source>
        <dbReference type="EMBL" id="KZV85134.1"/>
    </source>
</evidence>
<evidence type="ECO:0000256" key="1">
    <source>
        <dbReference type="SAM" id="MobiDB-lite"/>
    </source>
</evidence>
<gene>
    <name evidence="2" type="ORF">EXIGLDRAFT_263480</name>
</gene>
<protein>
    <submittedName>
        <fullName evidence="2">Uncharacterized protein</fullName>
    </submittedName>
</protein>
<name>A0A165DQN9_EXIGL</name>
<evidence type="ECO:0000313" key="3">
    <source>
        <dbReference type="Proteomes" id="UP000077266"/>
    </source>
</evidence>
<dbReference type="InParanoid" id="A0A165DQN9"/>
<reference evidence="2 3" key="1">
    <citation type="journal article" date="2016" name="Mol. Biol. Evol.">
        <title>Comparative Genomics of Early-Diverging Mushroom-Forming Fungi Provides Insights into the Origins of Lignocellulose Decay Capabilities.</title>
        <authorList>
            <person name="Nagy L.G."/>
            <person name="Riley R."/>
            <person name="Tritt A."/>
            <person name="Adam C."/>
            <person name="Daum C."/>
            <person name="Floudas D."/>
            <person name="Sun H."/>
            <person name="Yadav J.S."/>
            <person name="Pangilinan J."/>
            <person name="Larsson K.H."/>
            <person name="Matsuura K."/>
            <person name="Barry K."/>
            <person name="Labutti K."/>
            <person name="Kuo R."/>
            <person name="Ohm R.A."/>
            <person name="Bhattacharya S.S."/>
            <person name="Shirouzu T."/>
            <person name="Yoshinaga Y."/>
            <person name="Martin F.M."/>
            <person name="Grigoriev I.V."/>
            <person name="Hibbett D.S."/>
        </authorList>
    </citation>
    <scope>NUCLEOTIDE SEQUENCE [LARGE SCALE GENOMIC DNA]</scope>
    <source>
        <strain evidence="2 3">HHB12029</strain>
    </source>
</reference>
<dbReference type="AlphaFoldDB" id="A0A165DQN9"/>